<evidence type="ECO:0000256" key="2">
    <source>
        <dbReference type="ARBA" id="ARBA00009261"/>
    </source>
</evidence>
<evidence type="ECO:0000256" key="3">
    <source>
        <dbReference type="ARBA" id="ARBA00022448"/>
    </source>
</evidence>
<feature type="transmembrane region" description="Helical" evidence="8">
    <location>
        <begin position="437"/>
        <end position="459"/>
    </location>
</feature>
<dbReference type="GO" id="GO:0005886">
    <property type="term" value="C:plasma membrane"/>
    <property type="evidence" value="ECO:0007669"/>
    <property type="project" value="UniProtKB-SubCell"/>
</dbReference>
<dbReference type="PRINTS" id="PR00175">
    <property type="entry name" value="NAALASMPORT"/>
</dbReference>
<evidence type="ECO:0000256" key="9">
    <source>
        <dbReference type="SAM" id="SignalP"/>
    </source>
</evidence>
<accession>A0A9X5E2Y2</accession>
<evidence type="ECO:0000256" key="4">
    <source>
        <dbReference type="ARBA" id="ARBA00022475"/>
    </source>
</evidence>
<proteinExistence type="inferred from homology"/>
<feature type="transmembrane region" description="Helical" evidence="8">
    <location>
        <begin position="45"/>
        <end position="77"/>
    </location>
</feature>
<dbReference type="GO" id="GO:0005283">
    <property type="term" value="F:amino acid:sodium symporter activity"/>
    <property type="evidence" value="ECO:0007669"/>
    <property type="project" value="InterPro"/>
</dbReference>
<keyword evidence="11" id="KW-1185">Reference proteome</keyword>
<feature type="chain" id="PRO_5040966202" evidence="9">
    <location>
        <begin position="30"/>
        <end position="504"/>
    </location>
</feature>
<dbReference type="PANTHER" id="PTHR30330">
    <property type="entry name" value="AGSS FAMILY TRANSPORTER, SODIUM-ALANINE"/>
    <property type="match status" value="1"/>
</dbReference>
<feature type="transmembrane region" description="Helical" evidence="8">
    <location>
        <begin position="239"/>
        <end position="256"/>
    </location>
</feature>
<evidence type="ECO:0000256" key="5">
    <source>
        <dbReference type="ARBA" id="ARBA00022692"/>
    </source>
</evidence>
<dbReference type="Gene3D" id="1.20.1740.10">
    <property type="entry name" value="Amino acid/polyamine transporter I"/>
    <property type="match status" value="1"/>
</dbReference>
<dbReference type="InterPro" id="IPR001463">
    <property type="entry name" value="Na/Ala_symport"/>
</dbReference>
<evidence type="ECO:0000313" key="11">
    <source>
        <dbReference type="Proteomes" id="UP000031532"/>
    </source>
</evidence>
<reference evidence="10 11" key="1">
    <citation type="journal article" date="2015" name="Genome Announc.">
        <title>Draft Genome Sequence of the Terrestrial Cyanobacterium Scytonema millei VB511283, Isolated from Eastern India.</title>
        <authorList>
            <person name="Sen D."/>
            <person name="Chandrababunaidu M.M."/>
            <person name="Singh D."/>
            <person name="Sanghi N."/>
            <person name="Ghorai A."/>
            <person name="Mishra G.P."/>
            <person name="Madduluri M."/>
            <person name="Adhikary S.P."/>
            <person name="Tripathy S."/>
        </authorList>
    </citation>
    <scope>NUCLEOTIDE SEQUENCE [LARGE SCALE GENOMIC DNA]</scope>
    <source>
        <strain evidence="10 11">VB511283</strain>
    </source>
</reference>
<evidence type="ECO:0000313" key="10">
    <source>
        <dbReference type="EMBL" id="NHC33813.1"/>
    </source>
</evidence>
<keyword evidence="9" id="KW-0732">Signal</keyword>
<comment type="similarity">
    <text evidence="2 8">Belongs to the alanine or glycine:cation symporter (AGCS) (TC 2.A.25) family.</text>
</comment>
<organism evidence="10 11">
    <name type="scientific">Scytonema millei VB511283</name>
    <dbReference type="NCBI Taxonomy" id="1245923"/>
    <lineage>
        <taxon>Bacteria</taxon>
        <taxon>Bacillati</taxon>
        <taxon>Cyanobacteriota</taxon>
        <taxon>Cyanophyceae</taxon>
        <taxon>Nostocales</taxon>
        <taxon>Scytonemataceae</taxon>
        <taxon>Scytonema</taxon>
    </lineage>
</organism>
<dbReference type="Proteomes" id="UP000031532">
    <property type="component" value="Unassembled WGS sequence"/>
</dbReference>
<keyword evidence="5 8" id="KW-0812">Transmembrane</keyword>
<feature type="transmembrane region" description="Helical" evidence="8">
    <location>
        <begin position="268"/>
        <end position="291"/>
    </location>
</feature>
<feature type="transmembrane region" description="Helical" evidence="8">
    <location>
        <begin position="391"/>
        <end position="417"/>
    </location>
</feature>
<evidence type="ECO:0000256" key="8">
    <source>
        <dbReference type="RuleBase" id="RU363064"/>
    </source>
</evidence>
<dbReference type="RefSeq" id="WP_039715305.1">
    <property type="nucleotide sequence ID" value="NZ_JTJC03000001.1"/>
</dbReference>
<name>A0A9X5E2Y2_9CYAN</name>
<dbReference type="Pfam" id="PF01235">
    <property type="entry name" value="Na_Ala_symp"/>
    <property type="match status" value="1"/>
</dbReference>
<gene>
    <name evidence="10" type="ORF">QH73_0003900</name>
</gene>
<keyword evidence="3 8" id="KW-0813">Transport</keyword>
<evidence type="ECO:0000256" key="1">
    <source>
        <dbReference type="ARBA" id="ARBA00004651"/>
    </source>
</evidence>
<dbReference type="OrthoDB" id="9804874at2"/>
<protein>
    <submittedName>
        <fullName evidence="10">Alanine:cation symporter family protein</fullName>
    </submittedName>
</protein>
<keyword evidence="4 8" id="KW-1003">Cell membrane</keyword>
<keyword evidence="6 8" id="KW-1133">Transmembrane helix</keyword>
<feature type="signal peptide" evidence="9">
    <location>
        <begin position="1"/>
        <end position="29"/>
    </location>
</feature>
<dbReference type="AlphaFoldDB" id="A0A9X5E2Y2"/>
<evidence type="ECO:0000256" key="6">
    <source>
        <dbReference type="ARBA" id="ARBA00022989"/>
    </source>
</evidence>
<dbReference type="EMBL" id="JTJC03000001">
    <property type="protein sequence ID" value="NHC33813.1"/>
    <property type="molecule type" value="Genomic_DNA"/>
</dbReference>
<feature type="transmembrane region" description="Helical" evidence="8">
    <location>
        <begin position="199"/>
        <end position="219"/>
    </location>
</feature>
<feature type="transmembrane region" description="Helical" evidence="8">
    <location>
        <begin position="303"/>
        <end position="320"/>
    </location>
</feature>
<dbReference type="PANTHER" id="PTHR30330:SF3">
    <property type="entry name" value="TRANSCRIPTIONAL REGULATOR, LRP FAMILY"/>
    <property type="match status" value="1"/>
</dbReference>
<comment type="subcellular location">
    <subcellularLocation>
        <location evidence="1 8">Cell membrane</location>
        <topology evidence="1 8">Multi-pass membrane protein</topology>
    </subcellularLocation>
</comment>
<feature type="transmembrane region" description="Helical" evidence="8">
    <location>
        <begin position="358"/>
        <end position="379"/>
    </location>
</feature>
<sequence length="504" mass="53899">MNHHKLLNWLRKYPWLCLALLAIPSTAYAADGKPTGILGAIDAIFSYLVAALSQILFFSIGGMPFIVLWLIIGAVFFTIRMSFINFRAFGHAISVVQGHYDNPAEAGEVTHFQALSAALSATVGLGNIAGVAIAIQLGGPGAMFWMTVAGLLGMSSKFVECTLGQKYRIVKPDGSVSGGAMYYLSRGLGELGLRPLGKVLAPLFAVFCIGGSFGGGNMFQANQSFAAVSGVIPLLQGRSWLYGLVMAVLVALVIIGGIKRIGSVAEKLVPAMCLIYILASLFIILTNIPQIPSAVGTILREAFFPQAIAGGFIGVLVQGFRRASFSNEAGVGSAAIAHSAARTEEPIREGIVALLEPFIDTVVICNMTALVVVITGVYTDTKADGAQLTNAAFASAISWFPVVLAIAIFLFAFSTMISWSYYGERSWEYLFGDRTTLVYKALFVFFVFVGAVVNLGAVLEFSDMMILSMAFPNILGCFLLSNKVAADLQDYMQRLQTGKMPVFK</sequence>
<comment type="caution">
    <text evidence="10">The sequence shown here is derived from an EMBL/GenBank/DDBJ whole genome shotgun (WGS) entry which is preliminary data.</text>
</comment>
<keyword evidence="7 8" id="KW-0472">Membrane</keyword>
<dbReference type="NCBIfam" id="TIGR00835">
    <property type="entry name" value="agcS"/>
    <property type="match status" value="1"/>
</dbReference>
<keyword evidence="8" id="KW-0769">Symport</keyword>
<evidence type="ECO:0000256" key="7">
    <source>
        <dbReference type="ARBA" id="ARBA00023136"/>
    </source>
</evidence>